<dbReference type="NCBIfam" id="NF006367">
    <property type="entry name" value="PRK08591.1"/>
    <property type="match status" value="1"/>
</dbReference>
<keyword evidence="2" id="KW-0436">Ligase</keyword>
<dbReference type="PROSITE" id="PS50979">
    <property type="entry name" value="BC"/>
    <property type="match status" value="1"/>
</dbReference>
<dbReference type="GeneID" id="58107737"/>
<dbReference type="GO" id="GO:0004075">
    <property type="term" value="F:biotin carboxylase activity"/>
    <property type="evidence" value="ECO:0007669"/>
    <property type="project" value="UniProtKB-EC"/>
</dbReference>
<dbReference type="InterPro" id="IPR005482">
    <property type="entry name" value="Biotin_COase_C"/>
</dbReference>
<evidence type="ECO:0000256" key="1">
    <source>
        <dbReference type="ARBA" id="ARBA00013263"/>
    </source>
</evidence>
<dbReference type="SUPFAM" id="SSF51246">
    <property type="entry name" value="Rudiment single hybrid motif"/>
    <property type="match status" value="1"/>
</dbReference>
<dbReference type="PANTHER" id="PTHR18866:SF33">
    <property type="entry name" value="METHYLCROTONOYL-COA CARBOXYLASE SUBUNIT ALPHA, MITOCHONDRIAL-RELATED"/>
    <property type="match status" value="1"/>
</dbReference>
<organism evidence="10 11">
    <name type="scientific">Apilactobacillus micheneri</name>
    <dbReference type="NCBI Taxonomy" id="1899430"/>
    <lineage>
        <taxon>Bacteria</taxon>
        <taxon>Bacillati</taxon>
        <taxon>Bacillota</taxon>
        <taxon>Bacilli</taxon>
        <taxon>Lactobacillales</taxon>
        <taxon>Lactobacillaceae</taxon>
        <taxon>Apilactobacillus</taxon>
    </lineage>
</organism>
<evidence type="ECO:0000256" key="7">
    <source>
        <dbReference type="PROSITE-ProRule" id="PRU00409"/>
    </source>
</evidence>
<keyword evidence="3 7" id="KW-0547">Nucleotide-binding</keyword>
<keyword evidence="5" id="KW-0464">Manganese</keyword>
<dbReference type="PROSITE" id="PS00866">
    <property type="entry name" value="CPSASE_1"/>
    <property type="match status" value="1"/>
</dbReference>
<evidence type="ECO:0000313" key="10">
    <source>
        <dbReference type="EMBL" id="TPR46157.1"/>
    </source>
</evidence>
<dbReference type="EMBL" id="QUBG01000001">
    <property type="protein sequence ID" value="TPR46157.1"/>
    <property type="molecule type" value="Genomic_DNA"/>
</dbReference>
<dbReference type="PROSITE" id="PS50975">
    <property type="entry name" value="ATP_GRASP"/>
    <property type="match status" value="1"/>
</dbReference>
<evidence type="ECO:0000259" key="9">
    <source>
        <dbReference type="PROSITE" id="PS50979"/>
    </source>
</evidence>
<dbReference type="InterPro" id="IPR011761">
    <property type="entry name" value="ATP-grasp"/>
</dbReference>
<name>A0A9Q8IN41_9LACO</name>
<dbReference type="Gene3D" id="3.30.470.20">
    <property type="entry name" value="ATP-grasp fold, B domain"/>
    <property type="match status" value="1"/>
</dbReference>
<dbReference type="InterPro" id="IPR016185">
    <property type="entry name" value="PreATP-grasp_dom_sf"/>
</dbReference>
<proteinExistence type="predicted"/>
<dbReference type="Pfam" id="PF02786">
    <property type="entry name" value="CPSase_L_D2"/>
    <property type="match status" value="1"/>
</dbReference>
<evidence type="ECO:0000256" key="4">
    <source>
        <dbReference type="ARBA" id="ARBA00022840"/>
    </source>
</evidence>
<sequence length="457" mass="51095">MFKKVLIANRGEIAVQIIRSLHEMNIKAVAVYSTADKDSMFVKLADEAICIGGPQPNESYLSMPAIIDAAILTKSDAIHPGYGFLSENAEFAELCEKCSIKFIGPSSKVIDLMGNKAHAKDAMKNSGVPTIPGSDGSIDTLDEALKLADEIGYPVMLKAAAGGGGKGIRECDDPEQLKEIFTTTKREAKISYNDDSLYMEKDLSNAKHIEMQVIADQFGNVVYFPERDCSLQREHQKIIEETPCMEVSQDQRDYLGSLVAKATKEIGYENTGTFEFLLDEKTNKFYFMEMNTRLQVEHTVTEEVSGVQLIKDQILVAAGEKLPFTQKDINVESYAIECRINAEKPENGFMPSPGKLKRVNFPFGTKGVRIDSGVESGDTISPFYDSMIAKIIVHMPNKEEAVVKMRRVINEFSIDGVSTNRQFLNDLLLDKHFNDSDFNNLYIEKSFLKEWLKNVKK</sequence>
<keyword evidence="4 7" id="KW-0067">ATP-binding</keyword>
<dbReference type="InterPro" id="IPR011764">
    <property type="entry name" value="Biotin_carboxylation_dom"/>
</dbReference>
<feature type="domain" description="Biotin carboxylation" evidence="9">
    <location>
        <begin position="1"/>
        <end position="448"/>
    </location>
</feature>
<evidence type="ECO:0000256" key="3">
    <source>
        <dbReference type="ARBA" id="ARBA00022741"/>
    </source>
</evidence>
<dbReference type="AlphaFoldDB" id="A0A9Q8IN41"/>
<dbReference type="PROSITE" id="PS00867">
    <property type="entry name" value="CPSASE_2"/>
    <property type="match status" value="1"/>
</dbReference>
<dbReference type="PANTHER" id="PTHR18866">
    <property type="entry name" value="CARBOXYLASE:PYRUVATE/ACETYL-COA/PROPIONYL-COA CARBOXYLASE"/>
    <property type="match status" value="1"/>
</dbReference>
<dbReference type="GO" id="GO:0046872">
    <property type="term" value="F:metal ion binding"/>
    <property type="evidence" value="ECO:0007669"/>
    <property type="project" value="InterPro"/>
</dbReference>
<evidence type="ECO:0000256" key="5">
    <source>
        <dbReference type="ARBA" id="ARBA00023211"/>
    </source>
</evidence>
<dbReference type="SUPFAM" id="SSF56059">
    <property type="entry name" value="Glutathione synthetase ATP-binding domain-like"/>
    <property type="match status" value="1"/>
</dbReference>
<dbReference type="InterPro" id="IPR050856">
    <property type="entry name" value="Biotin_carboxylase_complex"/>
</dbReference>
<dbReference type="FunFam" id="3.30.1490.20:FF:000003">
    <property type="entry name" value="acetyl-CoA carboxylase isoform X1"/>
    <property type="match status" value="1"/>
</dbReference>
<dbReference type="Pfam" id="PF02785">
    <property type="entry name" value="Biotin_carb_C"/>
    <property type="match status" value="1"/>
</dbReference>
<evidence type="ECO:0000256" key="2">
    <source>
        <dbReference type="ARBA" id="ARBA00022598"/>
    </source>
</evidence>
<dbReference type="InterPro" id="IPR005479">
    <property type="entry name" value="CPAse_ATP-bd"/>
</dbReference>
<accession>A0A9Q8IN41</accession>
<dbReference type="RefSeq" id="WP_140923722.1">
    <property type="nucleotide sequence ID" value="NZ_QUBF01000001.1"/>
</dbReference>
<dbReference type="InterPro" id="IPR011054">
    <property type="entry name" value="Rudment_hybrid_motif"/>
</dbReference>
<dbReference type="Pfam" id="PF00289">
    <property type="entry name" value="Biotin_carb_N"/>
    <property type="match status" value="1"/>
</dbReference>
<feature type="domain" description="ATP-grasp" evidence="8">
    <location>
        <begin position="120"/>
        <end position="318"/>
    </location>
</feature>
<evidence type="ECO:0000313" key="11">
    <source>
        <dbReference type="Proteomes" id="UP000784700"/>
    </source>
</evidence>
<dbReference type="SMART" id="SM00878">
    <property type="entry name" value="Biotin_carb_C"/>
    <property type="match status" value="1"/>
</dbReference>
<evidence type="ECO:0000256" key="6">
    <source>
        <dbReference type="ARBA" id="ARBA00023267"/>
    </source>
</evidence>
<protein>
    <recommendedName>
        <fullName evidence="1">biotin carboxylase</fullName>
        <ecNumber evidence="1">6.3.4.14</ecNumber>
    </recommendedName>
</protein>
<dbReference type="GO" id="GO:0005524">
    <property type="term" value="F:ATP binding"/>
    <property type="evidence" value="ECO:0007669"/>
    <property type="project" value="UniProtKB-UniRule"/>
</dbReference>
<comment type="caution">
    <text evidence="10">The sequence shown here is derived from an EMBL/GenBank/DDBJ whole genome shotgun (WGS) entry which is preliminary data.</text>
</comment>
<gene>
    <name evidence="10" type="ORF">DY130_01180</name>
</gene>
<dbReference type="Proteomes" id="UP000784700">
    <property type="component" value="Unassembled WGS sequence"/>
</dbReference>
<dbReference type="InterPro" id="IPR005481">
    <property type="entry name" value="BC-like_N"/>
</dbReference>
<reference evidence="10" key="1">
    <citation type="submission" date="2018-08" db="EMBL/GenBank/DDBJ databases">
        <title>Comparative genomics of wild bee and flower associated Lactobacillus reveals potential adaptation to the bee host.</title>
        <authorList>
            <person name="Vuong H.Q."/>
            <person name="Mcfrederick Q.S."/>
        </authorList>
    </citation>
    <scope>NUCLEOTIDE SEQUENCE</scope>
    <source>
        <strain evidence="10">HV_63</strain>
    </source>
</reference>
<evidence type="ECO:0000259" key="8">
    <source>
        <dbReference type="PROSITE" id="PS50975"/>
    </source>
</evidence>
<keyword evidence="6" id="KW-0092">Biotin</keyword>
<dbReference type="EC" id="6.3.4.14" evidence="1"/>
<dbReference type="SUPFAM" id="SSF52440">
    <property type="entry name" value="PreATP-grasp domain"/>
    <property type="match status" value="1"/>
</dbReference>
<dbReference type="FunFam" id="3.40.50.20:FF:000010">
    <property type="entry name" value="Propionyl-CoA carboxylase subunit alpha"/>
    <property type="match status" value="1"/>
</dbReference>